<comment type="caution">
    <text evidence="2">The sequence shown here is derived from an EMBL/GenBank/DDBJ whole genome shotgun (WGS) entry which is preliminary data.</text>
</comment>
<proteinExistence type="predicted"/>
<keyword evidence="3" id="KW-1185">Reference proteome</keyword>
<evidence type="ECO:0000313" key="2">
    <source>
        <dbReference type="EMBL" id="MFC0340574.1"/>
    </source>
</evidence>
<dbReference type="RefSeq" id="WP_377698233.1">
    <property type="nucleotide sequence ID" value="NZ_JBHLWE010000019.1"/>
</dbReference>
<reference evidence="2 3" key="1">
    <citation type="submission" date="2024-09" db="EMBL/GenBank/DDBJ databases">
        <authorList>
            <person name="Sun Q."/>
            <person name="Mori K."/>
        </authorList>
    </citation>
    <scope>NUCLEOTIDE SEQUENCE [LARGE SCALE GENOMIC DNA]</scope>
    <source>
        <strain evidence="2 3">KCTC 22789</strain>
    </source>
</reference>
<protein>
    <submittedName>
        <fullName evidence="2">Gamma-glutamylcyclotransferase</fullName>
    </submittedName>
</protein>
<sequence>MVEDAGPSTGAVYLTDADYDGIVGSMLANAPEGDLWLFGYGSLLWKPEFQYTERRMATVRSWHRAFCIQPWQAPDP</sequence>
<gene>
    <name evidence="2" type="ORF">ACFFII_07320</name>
</gene>
<dbReference type="EMBL" id="JBHLWE010000019">
    <property type="protein sequence ID" value="MFC0340574.1"/>
    <property type="molecule type" value="Genomic_DNA"/>
</dbReference>
<keyword evidence="1" id="KW-0456">Lyase</keyword>
<evidence type="ECO:0000256" key="1">
    <source>
        <dbReference type="ARBA" id="ARBA00023239"/>
    </source>
</evidence>
<dbReference type="Pfam" id="PF04752">
    <property type="entry name" value="ChaC"/>
    <property type="match status" value="1"/>
</dbReference>
<dbReference type="Proteomes" id="UP001589799">
    <property type="component" value="Unassembled WGS sequence"/>
</dbReference>
<evidence type="ECO:0000313" key="3">
    <source>
        <dbReference type="Proteomes" id="UP001589799"/>
    </source>
</evidence>
<organism evidence="2 3">
    <name type="scientific">Paracoccus niistensis</name>
    <dbReference type="NCBI Taxonomy" id="632935"/>
    <lineage>
        <taxon>Bacteria</taxon>
        <taxon>Pseudomonadati</taxon>
        <taxon>Pseudomonadota</taxon>
        <taxon>Alphaproteobacteria</taxon>
        <taxon>Rhodobacterales</taxon>
        <taxon>Paracoccaceae</taxon>
        <taxon>Paracoccus</taxon>
    </lineage>
</organism>
<accession>A0ABV6I3Q2</accession>
<name>A0ABV6I3Q2_9RHOB</name>
<dbReference type="InterPro" id="IPR006840">
    <property type="entry name" value="ChaC"/>
</dbReference>